<sequence>MGARAFSDLFDDARLRRLRQLVHLVDPIRVDDLATDRARSRLAAAEYLLTGWGGPALDAEVLAAAPRLRGVVHTGGSVKHLVSPELWERGIVVTSAADANAIPVAEFTLAMILLEAKRAPSYIEGYDRSREVAGAWRDAIPPAVTFGGTVGIVGLSRVGRRVAELLRPFDLEVLVADPHIDRAVAASVGARLTVLDDLMSASDVVTIHAPELPETRHLIDARRLGMLRPGAVLINTARGSLIDTDALVARCRAGLMRAVLDVTDPEPLPAESPLFDTPGIVLSPHIAGAMHAETLRLADSALDDLEALVTGRVPRHRVDVASLSVIA</sequence>
<feature type="domain" description="D-isomer specific 2-hydroxyacid dehydrogenase NAD-binding" evidence="6">
    <location>
        <begin position="132"/>
        <end position="287"/>
    </location>
</feature>
<feature type="domain" description="D-isomer specific 2-hydroxyacid dehydrogenase catalytic" evidence="5">
    <location>
        <begin position="26"/>
        <end position="318"/>
    </location>
</feature>
<reference evidence="7 8" key="1">
    <citation type="submission" date="2020-06" db="EMBL/GenBank/DDBJ databases">
        <authorList>
            <person name="Jo H."/>
        </authorList>
    </citation>
    <scope>NUCLEOTIDE SEQUENCE [LARGE SCALE GENOMIC DNA]</scope>
    <source>
        <strain evidence="7 8">I46</strain>
    </source>
</reference>
<dbReference type="EMBL" id="CP058316">
    <property type="protein sequence ID" value="QLD13369.1"/>
    <property type="molecule type" value="Genomic_DNA"/>
</dbReference>
<dbReference type="InterPro" id="IPR006140">
    <property type="entry name" value="D-isomer_DH_NAD-bd"/>
</dbReference>
<dbReference type="GO" id="GO:0005829">
    <property type="term" value="C:cytosol"/>
    <property type="evidence" value="ECO:0007669"/>
    <property type="project" value="TreeGrafter"/>
</dbReference>
<dbReference type="SUPFAM" id="SSF51735">
    <property type="entry name" value="NAD(P)-binding Rossmann-fold domains"/>
    <property type="match status" value="1"/>
</dbReference>
<evidence type="ECO:0000259" key="5">
    <source>
        <dbReference type="Pfam" id="PF00389"/>
    </source>
</evidence>
<evidence type="ECO:0000256" key="2">
    <source>
        <dbReference type="ARBA" id="ARBA00023002"/>
    </source>
</evidence>
<evidence type="ECO:0000256" key="1">
    <source>
        <dbReference type="ARBA" id="ARBA00005854"/>
    </source>
</evidence>
<dbReference type="AlphaFoldDB" id="A0A7D5FB93"/>
<dbReference type="CDD" id="cd12167">
    <property type="entry name" value="2-Hacid_dh_8"/>
    <property type="match status" value="1"/>
</dbReference>
<dbReference type="GO" id="GO:0051287">
    <property type="term" value="F:NAD binding"/>
    <property type="evidence" value="ECO:0007669"/>
    <property type="project" value="InterPro"/>
</dbReference>
<evidence type="ECO:0000259" key="6">
    <source>
        <dbReference type="Pfam" id="PF02826"/>
    </source>
</evidence>
<dbReference type="Gene3D" id="3.40.50.720">
    <property type="entry name" value="NAD(P)-binding Rossmann-like Domain"/>
    <property type="match status" value="2"/>
</dbReference>
<evidence type="ECO:0000256" key="3">
    <source>
        <dbReference type="ARBA" id="ARBA00023027"/>
    </source>
</evidence>
<name>A0A7D5FB93_9MICO</name>
<dbReference type="SUPFAM" id="SSF52283">
    <property type="entry name" value="Formate/glycerate dehydrogenase catalytic domain-like"/>
    <property type="match status" value="1"/>
</dbReference>
<protein>
    <submittedName>
        <fullName evidence="7">Hydroxyacid dehydrogenase</fullName>
    </submittedName>
</protein>
<accession>A0A7D5FB93</accession>
<keyword evidence="2 4" id="KW-0560">Oxidoreductase</keyword>
<dbReference type="PROSITE" id="PS00671">
    <property type="entry name" value="D_2_HYDROXYACID_DH_3"/>
    <property type="match status" value="1"/>
</dbReference>
<evidence type="ECO:0000256" key="4">
    <source>
        <dbReference type="RuleBase" id="RU003719"/>
    </source>
</evidence>
<organism evidence="7 8">
    <name type="scientific">Microbacterium oleivorans</name>
    <dbReference type="NCBI Taxonomy" id="273677"/>
    <lineage>
        <taxon>Bacteria</taxon>
        <taxon>Bacillati</taxon>
        <taxon>Actinomycetota</taxon>
        <taxon>Actinomycetes</taxon>
        <taxon>Micrococcales</taxon>
        <taxon>Microbacteriaceae</taxon>
        <taxon>Microbacterium</taxon>
    </lineage>
</organism>
<evidence type="ECO:0000313" key="7">
    <source>
        <dbReference type="EMBL" id="QLD13369.1"/>
    </source>
</evidence>
<dbReference type="InterPro" id="IPR036291">
    <property type="entry name" value="NAD(P)-bd_dom_sf"/>
</dbReference>
<dbReference type="InterPro" id="IPR006139">
    <property type="entry name" value="D-isomer_2_OHA_DH_cat_dom"/>
</dbReference>
<keyword evidence="3" id="KW-0520">NAD</keyword>
<dbReference type="GO" id="GO:0016618">
    <property type="term" value="F:hydroxypyruvate reductase [NAD(P)H] activity"/>
    <property type="evidence" value="ECO:0007669"/>
    <property type="project" value="TreeGrafter"/>
</dbReference>
<evidence type="ECO:0000313" key="8">
    <source>
        <dbReference type="Proteomes" id="UP000509638"/>
    </source>
</evidence>
<proteinExistence type="inferred from homology"/>
<dbReference type="InterPro" id="IPR050223">
    <property type="entry name" value="D-isomer_2-hydroxyacid_DH"/>
</dbReference>
<dbReference type="Proteomes" id="UP000509638">
    <property type="component" value="Chromosome"/>
</dbReference>
<dbReference type="InterPro" id="IPR029753">
    <property type="entry name" value="D-isomer_DH_CS"/>
</dbReference>
<dbReference type="Pfam" id="PF00389">
    <property type="entry name" value="2-Hacid_dh"/>
    <property type="match status" value="1"/>
</dbReference>
<dbReference type="GO" id="GO:0030267">
    <property type="term" value="F:glyoxylate reductase (NADPH) activity"/>
    <property type="evidence" value="ECO:0007669"/>
    <property type="project" value="TreeGrafter"/>
</dbReference>
<dbReference type="PANTHER" id="PTHR10996:SF178">
    <property type="entry name" value="2-HYDROXYACID DEHYDROGENASE YGL185C-RELATED"/>
    <property type="match status" value="1"/>
</dbReference>
<gene>
    <name evidence="7" type="ORF">HW566_14140</name>
</gene>
<comment type="similarity">
    <text evidence="1 4">Belongs to the D-isomer specific 2-hydroxyacid dehydrogenase family.</text>
</comment>
<dbReference type="Pfam" id="PF02826">
    <property type="entry name" value="2-Hacid_dh_C"/>
    <property type="match status" value="1"/>
</dbReference>
<dbReference type="PANTHER" id="PTHR10996">
    <property type="entry name" value="2-HYDROXYACID DEHYDROGENASE-RELATED"/>
    <property type="match status" value="1"/>
</dbReference>